<evidence type="ECO:0000313" key="2">
    <source>
        <dbReference type="EMBL" id="SMG35443.1"/>
    </source>
</evidence>
<evidence type="ECO:0000313" key="3">
    <source>
        <dbReference type="Proteomes" id="UP000193834"/>
    </source>
</evidence>
<reference evidence="2 3" key="1">
    <citation type="submission" date="2017-04" db="EMBL/GenBank/DDBJ databases">
        <authorList>
            <person name="Afonso C.L."/>
            <person name="Miller P.J."/>
            <person name="Scott M.A."/>
            <person name="Spackman E."/>
            <person name="Goraichik I."/>
            <person name="Dimitrov K.M."/>
            <person name="Suarez D.L."/>
            <person name="Swayne D.E."/>
        </authorList>
    </citation>
    <scope>NUCLEOTIDE SEQUENCE [LARGE SCALE GENOMIC DNA]</scope>
    <source>
        <strain evidence="2 3">11</strain>
    </source>
</reference>
<accession>A0A1X7K412</accession>
<dbReference type="InterPro" id="IPR027417">
    <property type="entry name" value="P-loop_NTPase"/>
</dbReference>
<sequence>MHQVQQCWVIGLPDKALLERIRDYWKHSLYADRVHLRVFSQMDTLRHYVGLQTDVQLLIVDPEWKEEVHADLFEGGDGTSITVVEMDEAGSFWHEACVKESTASYRVTPYQPLSKLFEQLWGLGLSIAKISEDPMKDKQDAARTPIWTISSGGGGAGKTTIAAHLVQYASERGLRTFYWNMDWIHEWGHEAQSPRAHQADSQAYEGSFSKLIYWLSRKETLEAIPPDPYILPMEELRADTFDSNIRRSEWNELDHEAVTSILNWLSGLERYDLIVLDTSSNHLLAEAAVLVSDQVIWVLTDDCSQIRKSERCWKKWGNHTEGRSIAGRMQIVVNRYMGAWMNNFTRESSVQAYLPYIPQWKQRQRMDQGGSSEVFQAAFQAWIQSTAQWMHTGTPSRG</sequence>
<dbReference type="InterPro" id="IPR002586">
    <property type="entry name" value="CobQ/CobB/MinD/ParA_Nub-bd_dom"/>
</dbReference>
<dbReference type="AlphaFoldDB" id="A0A1X7K412"/>
<dbReference type="STRING" id="1852522.SAMN06295960_2034"/>
<name>A0A1X7K412_9BACL</name>
<dbReference type="OrthoDB" id="3035369at2"/>
<dbReference type="Proteomes" id="UP000193834">
    <property type="component" value="Unassembled WGS sequence"/>
</dbReference>
<organism evidence="2 3">
    <name type="scientific">Paenibacillus aquistagni</name>
    <dbReference type="NCBI Taxonomy" id="1852522"/>
    <lineage>
        <taxon>Bacteria</taxon>
        <taxon>Bacillati</taxon>
        <taxon>Bacillota</taxon>
        <taxon>Bacilli</taxon>
        <taxon>Bacillales</taxon>
        <taxon>Paenibacillaceae</taxon>
        <taxon>Paenibacillus</taxon>
    </lineage>
</organism>
<dbReference type="CDD" id="cd01983">
    <property type="entry name" value="SIMIBI"/>
    <property type="match status" value="1"/>
</dbReference>
<dbReference type="SUPFAM" id="SSF52540">
    <property type="entry name" value="P-loop containing nucleoside triphosphate hydrolases"/>
    <property type="match status" value="1"/>
</dbReference>
<proteinExistence type="predicted"/>
<evidence type="ECO:0000259" key="1">
    <source>
        <dbReference type="Pfam" id="PF01656"/>
    </source>
</evidence>
<keyword evidence="3" id="KW-1185">Reference proteome</keyword>
<feature type="domain" description="CobQ/CobB/MinD/ParA nucleotide binding" evidence="1">
    <location>
        <begin position="148"/>
        <end position="182"/>
    </location>
</feature>
<protein>
    <submittedName>
        <fullName evidence="2">CobQ/CobB/MinD/ParA nucleotide binding domain-containing protein</fullName>
    </submittedName>
</protein>
<gene>
    <name evidence="2" type="ORF">SAMN06295960_2034</name>
</gene>
<dbReference type="Pfam" id="PF01656">
    <property type="entry name" value="CbiA"/>
    <property type="match status" value="1"/>
</dbReference>
<dbReference type="EMBL" id="FXAZ01000002">
    <property type="protein sequence ID" value="SMG35443.1"/>
    <property type="molecule type" value="Genomic_DNA"/>
</dbReference>
<dbReference type="RefSeq" id="WP_085494254.1">
    <property type="nucleotide sequence ID" value="NZ_FXAZ01000002.1"/>
</dbReference>
<dbReference type="Gene3D" id="3.40.50.300">
    <property type="entry name" value="P-loop containing nucleotide triphosphate hydrolases"/>
    <property type="match status" value="1"/>
</dbReference>